<evidence type="ECO:0000313" key="4">
    <source>
        <dbReference type="EMBL" id="WWD80882.1"/>
    </source>
</evidence>
<dbReference type="EMBL" id="CP144914">
    <property type="protein sequence ID" value="WWD80882.1"/>
    <property type="molecule type" value="Genomic_DNA"/>
</dbReference>
<dbReference type="Pfam" id="PF01521">
    <property type="entry name" value="Fe-S_biosyn"/>
    <property type="match status" value="1"/>
</dbReference>
<dbReference type="Gene3D" id="2.60.300.12">
    <property type="entry name" value="HesB-like domain"/>
    <property type="match status" value="1"/>
</dbReference>
<protein>
    <submittedName>
        <fullName evidence="4">HesB/YadR/YfhF family protein</fullName>
    </submittedName>
</protein>
<dbReference type="KEGG" id="ahal:FTX54_004795"/>
<proteinExistence type="inferred from homology"/>
<dbReference type="RefSeq" id="WP_147803200.1">
    <property type="nucleotide sequence ID" value="NZ_CP144914.1"/>
</dbReference>
<feature type="region of interest" description="Disordered" evidence="2">
    <location>
        <begin position="94"/>
        <end position="113"/>
    </location>
</feature>
<keyword evidence="5" id="KW-1185">Reference proteome</keyword>
<evidence type="ECO:0000256" key="2">
    <source>
        <dbReference type="SAM" id="MobiDB-lite"/>
    </source>
</evidence>
<feature type="domain" description="Core" evidence="3">
    <location>
        <begin position="1"/>
        <end position="99"/>
    </location>
</feature>
<comment type="similarity">
    <text evidence="1">Belongs to the HesB/IscA family.</text>
</comment>
<organism evidence="4 5">
    <name type="scientific">Alkalicoccus halolimnae</name>
    <dbReference type="NCBI Taxonomy" id="1667239"/>
    <lineage>
        <taxon>Bacteria</taxon>
        <taxon>Bacillati</taxon>
        <taxon>Bacillota</taxon>
        <taxon>Bacilli</taxon>
        <taxon>Bacillales</taxon>
        <taxon>Bacillaceae</taxon>
        <taxon>Alkalicoccus</taxon>
    </lineage>
</organism>
<accession>A0A5C7F5V3</accession>
<reference evidence="4 5" key="1">
    <citation type="submission" date="2024-01" db="EMBL/GenBank/DDBJ databases">
        <title>Complete Genome Sequence of Alkalicoccus halolimnae BZ-SZ-XJ29T, a Moderately Halophilic Bacterium Isolated from a Salt Lake.</title>
        <authorList>
            <person name="Zhao B."/>
        </authorList>
    </citation>
    <scope>NUCLEOTIDE SEQUENCE [LARGE SCALE GENOMIC DNA]</scope>
    <source>
        <strain evidence="4 5">BZ-SZ-XJ29</strain>
    </source>
</reference>
<dbReference type="AlphaFoldDB" id="A0A5C7F5V3"/>
<evidence type="ECO:0000256" key="1">
    <source>
        <dbReference type="ARBA" id="ARBA00006718"/>
    </source>
</evidence>
<dbReference type="OrthoDB" id="1645729at2"/>
<name>A0A5C7F5V3_9BACI</name>
<dbReference type="InterPro" id="IPR035903">
    <property type="entry name" value="HesB-like_dom_sf"/>
</dbReference>
<gene>
    <name evidence="4" type="ORF">FTX54_004795</name>
</gene>
<sequence>MKLHITEEAVKWFQNEVEVDEGDTIKFFAKYGGSSPIQSGFSIGFEPNESPITTGVSTEIKGITFYVEEADLWYFDGNDLTVAYDDDSGEIVFEYDNPNEEKQKEKKKEKKKK</sequence>
<evidence type="ECO:0000259" key="3">
    <source>
        <dbReference type="Pfam" id="PF01521"/>
    </source>
</evidence>
<dbReference type="InterPro" id="IPR008326">
    <property type="entry name" value="PdhI-like"/>
</dbReference>
<evidence type="ECO:0000313" key="5">
    <source>
        <dbReference type="Proteomes" id="UP000321816"/>
    </source>
</evidence>
<dbReference type="InterPro" id="IPR000361">
    <property type="entry name" value="ATAP_core_dom"/>
</dbReference>
<dbReference type="PIRSF" id="PIRSF034852">
    <property type="entry name" value="UCP034852"/>
    <property type="match status" value="1"/>
</dbReference>
<dbReference type="Proteomes" id="UP000321816">
    <property type="component" value="Chromosome"/>
</dbReference>
<dbReference type="SUPFAM" id="SSF89360">
    <property type="entry name" value="HesB-like domain"/>
    <property type="match status" value="1"/>
</dbReference>